<gene>
    <name evidence="1" type="ORF">TIFTF001_020161</name>
</gene>
<reference evidence="1" key="1">
    <citation type="submission" date="2023-07" db="EMBL/GenBank/DDBJ databases">
        <title>draft genome sequence of fig (Ficus carica).</title>
        <authorList>
            <person name="Takahashi T."/>
            <person name="Nishimura K."/>
        </authorList>
    </citation>
    <scope>NUCLEOTIDE SEQUENCE</scope>
</reference>
<keyword evidence="2" id="KW-1185">Reference proteome</keyword>
<dbReference type="AlphaFoldDB" id="A0AA88AD36"/>
<proteinExistence type="predicted"/>
<dbReference type="Proteomes" id="UP001187192">
    <property type="component" value="Unassembled WGS sequence"/>
</dbReference>
<evidence type="ECO:0000313" key="2">
    <source>
        <dbReference type="Proteomes" id="UP001187192"/>
    </source>
</evidence>
<name>A0AA88AD36_FICCA</name>
<dbReference type="EMBL" id="BTGU01000036">
    <property type="protein sequence ID" value="GMN51002.1"/>
    <property type="molecule type" value="Genomic_DNA"/>
</dbReference>
<protein>
    <submittedName>
        <fullName evidence="1">Uncharacterized protein</fullName>
    </submittedName>
</protein>
<evidence type="ECO:0000313" key="1">
    <source>
        <dbReference type="EMBL" id="GMN51002.1"/>
    </source>
</evidence>
<sequence>MEFRRWLHLRLLRQGHLRQSSGGISFMARAAGSRVVVGIVTFVASTSDSPLPHLFARPHGALPCDEPFPFLNDPDTVLE</sequence>
<comment type="caution">
    <text evidence="1">The sequence shown here is derived from an EMBL/GenBank/DDBJ whole genome shotgun (WGS) entry which is preliminary data.</text>
</comment>
<accession>A0AA88AD36</accession>
<organism evidence="1 2">
    <name type="scientific">Ficus carica</name>
    <name type="common">Common fig</name>
    <dbReference type="NCBI Taxonomy" id="3494"/>
    <lineage>
        <taxon>Eukaryota</taxon>
        <taxon>Viridiplantae</taxon>
        <taxon>Streptophyta</taxon>
        <taxon>Embryophyta</taxon>
        <taxon>Tracheophyta</taxon>
        <taxon>Spermatophyta</taxon>
        <taxon>Magnoliopsida</taxon>
        <taxon>eudicotyledons</taxon>
        <taxon>Gunneridae</taxon>
        <taxon>Pentapetalae</taxon>
        <taxon>rosids</taxon>
        <taxon>fabids</taxon>
        <taxon>Rosales</taxon>
        <taxon>Moraceae</taxon>
        <taxon>Ficeae</taxon>
        <taxon>Ficus</taxon>
    </lineage>
</organism>